<reference evidence="4" key="1">
    <citation type="submission" date="2023-03" db="EMBL/GenBank/DDBJ databases">
        <title>Massive genome expansion in bonnet fungi (Mycena s.s.) driven by repeated elements and novel gene families across ecological guilds.</title>
        <authorList>
            <consortium name="Lawrence Berkeley National Laboratory"/>
            <person name="Harder C.B."/>
            <person name="Miyauchi S."/>
            <person name="Viragh M."/>
            <person name="Kuo A."/>
            <person name="Thoen E."/>
            <person name="Andreopoulos B."/>
            <person name="Lu D."/>
            <person name="Skrede I."/>
            <person name="Drula E."/>
            <person name="Henrissat B."/>
            <person name="Morin E."/>
            <person name="Kohler A."/>
            <person name="Barry K."/>
            <person name="LaButti K."/>
            <person name="Morin E."/>
            <person name="Salamov A."/>
            <person name="Lipzen A."/>
            <person name="Mereny Z."/>
            <person name="Hegedus B."/>
            <person name="Baldrian P."/>
            <person name="Stursova M."/>
            <person name="Weitz H."/>
            <person name="Taylor A."/>
            <person name="Grigoriev I.V."/>
            <person name="Nagy L.G."/>
            <person name="Martin F."/>
            <person name="Kauserud H."/>
        </authorList>
    </citation>
    <scope>NUCLEOTIDE SEQUENCE</scope>
    <source>
        <strain evidence="4">9144</strain>
    </source>
</reference>
<evidence type="ECO:0000256" key="2">
    <source>
        <dbReference type="SAM" id="MobiDB-lite"/>
    </source>
</evidence>
<feature type="region of interest" description="Disordered" evidence="2">
    <location>
        <begin position="570"/>
        <end position="634"/>
    </location>
</feature>
<dbReference type="Gene3D" id="3.50.50.60">
    <property type="entry name" value="FAD/NAD(P)-binding domain"/>
    <property type="match status" value="1"/>
</dbReference>
<evidence type="ECO:0000259" key="3">
    <source>
        <dbReference type="Pfam" id="PF05199"/>
    </source>
</evidence>
<evidence type="ECO:0000313" key="5">
    <source>
        <dbReference type="Proteomes" id="UP001219525"/>
    </source>
</evidence>
<dbReference type="GO" id="GO:0016614">
    <property type="term" value="F:oxidoreductase activity, acting on CH-OH group of donors"/>
    <property type="evidence" value="ECO:0007669"/>
    <property type="project" value="InterPro"/>
</dbReference>
<protein>
    <recommendedName>
        <fullName evidence="3">Glucose-methanol-choline oxidoreductase C-terminal domain-containing protein</fullName>
    </recommendedName>
</protein>
<proteinExistence type="predicted"/>
<dbReference type="Pfam" id="PF05199">
    <property type="entry name" value="GMC_oxred_C"/>
    <property type="match status" value="1"/>
</dbReference>
<dbReference type="AlphaFoldDB" id="A0AAD6YCR8"/>
<comment type="cofactor">
    <cofactor evidence="1">
        <name>FAD</name>
        <dbReference type="ChEBI" id="CHEBI:57692"/>
    </cofactor>
</comment>
<organism evidence="4 5">
    <name type="scientific">Mycena pura</name>
    <dbReference type="NCBI Taxonomy" id="153505"/>
    <lineage>
        <taxon>Eukaryota</taxon>
        <taxon>Fungi</taxon>
        <taxon>Dikarya</taxon>
        <taxon>Basidiomycota</taxon>
        <taxon>Agaricomycotina</taxon>
        <taxon>Agaricomycetes</taxon>
        <taxon>Agaricomycetidae</taxon>
        <taxon>Agaricales</taxon>
        <taxon>Marasmiineae</taxon>
        <taxon>Mycenaceae</taxon>
        <taxon>Mycena</taxon>
    </lineage>
</organism>
<feature type="compositionally biased region" description="Basic and acidic residues" evidence="2">
    <location>
        <begin position="592"/>
        <end position="622"/>
    </location>
</feature>
<sequence length="634" mass="69538">MPPFNATSGLPGPRSRTCIRERGRPIYSPFDENTLGLSRNARLDPSYLLPEPPANTAGLPREYVRKAPNMFSSSNREHVGMFGSASGFLAYLVSRDARASAHHEHGPIQCPCIRLRLPDPVCVPPPVVPWRHPLHPHFNRPTTASVTETAPVPLGCAAYPAAIACTPRAQTCTNAPASDSGFLAQRMDITALRWVYKQSRKYARRLPLYHGASRPFFPRFPEGGPTAAVLHGNRREWARERTDTFGTCTMRLLMEGGVVDSMLNVYGVHCLKVINMSIAPSNVCVYTNYIYCTNEILFYPFPCRVRLNLRHTASAMVCLMHSVFPRSLRQTTRAQLRVYLHAIPAWIVPAGAARAARLPPTPNTTSLLALLRRWLGIGTGSPYPRRYTGFTRAGTGTGSVGYTRVTRGLPAGKPIPVPAGTGAQPPRIYREAQRLAIGAHLLKAFKVHATQVGATTGIYQGTSIMLLGTQLELKSNTGLSFAEVWIGEELKQASVAFGTPIIDGSRRGSVGWNSGTPKRQRCHHSFRSNDTHNCWEFVRATLDVSHKAAGQRGILRASYDKTEGIYSPGQRGILGERGAYPRESGSGVQGMRGREASEAEAQGVRDPEVKPQRPKGRPELRRIRVKANDSGNTA</sequence>
<dbReference type="InterPro" id="IPR036188">
    <property type="entry name" value="FAD/NAD-bd_sf"/>
</dbReference>
<keyword evidence="5" id="KW-1185">Reference proteome</keyword>
<evidence type="ECO:0000313" key="4">
    <source>
        <dbReference type="EMBL" id="KAJ7206077.1"/>
    </source>
</evidence>
<feature type="domain" description="Glucose-methanol-choline oxidoreductase C-terminal" evidence="3">
    <location>
        <begin position="172"/>
        <end position="288"/>
    </location>
</feature>
<dbReference type="InterPro" id="IPR007867">
    <property type="entry name" value="GMC_OxRtase_C"/>
</dbReference>
<dbReference type="Proteomes" id="UP001219525">
    <property type="component" value="Unassembled WGS sequence"/>
</dbReference>
<dbReference type="Gene3D" id="3.30.560.10">
    <property type="entry name" value="Glucose Oxidase, domain 3"/>
    <property type="match status" value="1"/>
</dbReference>
<gene>
    <name evidence="4" type="ORF">GGX14DRAFT_644100</name>
</gene>
<accession>A0AAD6YCR8</accession>
<dbReference type="EMBL" id="JARJCW010000041">
    <property type="protein sequence ID" value="KAJ7206077.1"/>
    <property type="molecule type" value="Genomic_DNA"/>
</dbReference>
<comment type="caution">
    <text evidence="4">The sequence shown here is derived from an EMBL/GenBank/DDBJ whole genome shotgun (WGS) entry which is preliminary data.</text>
</comment>
<name>A0AAD6YCR8_9AGAR</name>
<evidence type="ECO:0000256" key="1">
    <source>
        <dbReference type="ARBA" id="ARBA00001974"/>
    </source>
</evidence>